<name>A0A4R5AXZ9_9ACTN</name>
<dbReference type="AlphaFoldDB" id="A0A4R5AXZ9"/>
<accession>A0A4R5AXZ9</accession>
<sequence>MTQWRKSTRSGSGAQSDCVEVAQLPGTVGMRDSTNPGGPKVALPAVGFRDLVAAIKRGEYDVP</sequence>
<dbReference type="Pfam" id="PF04149">
    <property type="entry name" value="DUF397"/>
    <property type="match status" value="1"/>
</dbReference>
<evidence type="ECO:0000313" key="2">
    <source>
        <dbReference type="EMBL" id="TDD76646.1"/>
    </source>
</evidence>
<dbReference type="Proteomes" id="UP000294513">
    <property type="component" value="Unassembled WGS sequence"/>
</dbReference>
<gene>
    <name evidence="2" type="ORF">E1298_30440</name>
</gene>
<protein>
    <submittedName>
        <fullName evidence="2">DUF397 domain-containing protein</fullName>
    </submittedName>
</protein>
<evidence type="ECO:0000313" key="3">
    <source>
        <dbReference type="Proteomes" id="UP000294513"/>
    </source>
</evidence>
<organism evidence="2 3">
    <name type="scientific">Actinomadura rubrisoli</name>
    <dbReference type="NCBI Taxonomy" id="2530368"/>
    <lineage>
        <taxon>Bacteria</taxon>
        <taxon>Bacillati</taxon>
        <taxon>Actinomycetota</taxon>
        <taxon>Actinomycetes</taxon>
        <taxon>Streptosporangiales</taxon>
        <taxon>Thermomonosporaceae</taxon>
        <taxon>Actinomadura</taxon>
    </lineage>
</organism>
<dbReference type="OrthoDB" id="3482302at2"/>
<keyword evidence="3" id="KW-1185">Reference proteome</keyword>
<dbReference type="InterPro" id="IPR007278">
    <property type="entry name" value="DUF397"/>
</dbReference>
<reference evidence="2 3" key="1">
    <citation type="submission" date="2019-03" db="EMBL/GenBank/DDBJ databases">
        <title>Draft genome sequences of novel Actinobacteria.</title>
        <authorList>
            <person name="Sahin N."/>
            <person name="Ay H."/>
            <person name="Saygin H."/>
        </authorList>
    </citation>
    <scope>NUCLEOTIDE SEQUENCE [LARGE SCALE GENOMIC DNA]</scope>
    <source>
        <strain evidence="2 3">H3C3</strain>
    </source>
</reference>
<proteinExistence type="predicted"/>
<dbReference type="EMBL" id="SMKU01000208">
    <property type="protein sequence ID" value="TDD76646.1"/>
    <property type="molecule type" value="Genomic_DNA"/>
</dbReference>
<comment type="caution">
    <text evidence="2">The sequence shown here is derived from an EMBL/GenBank/DDBJ whole genome shotgun (WGS) entry which is preliminary data.</text>
</comment>
<dbReference type="RefSeq" id="WP_131899340.1">
    <property type="nucleotide sequence ID" value="NZ_SMKU01000208.1"/>
</dbReference>
<feature type="domain" description="DUF397" evidence="1">
    <location>
        <begin position="2"/>
        <end position="56"/>
    </location>
</feature>
<evidence type="ECO:0000259" key="1">
    <source>
        <dbReference type="Pfam" id="PF04149"/>
    </source>
</evidence>